<dbReference type="EMBL" id="FRDM01000082">
    <property type="protein sequence ID" value="SHN89022.1"/>
    <property type="molecule type" value="Genomic_DNA"/>
</dbReference>
<dbReference type="InterPro" id="IPR014914">
    <property type="entry name" value="RES_dom"/>
</dbReference>
<gene>
    <name evidence="2" type="ORF">SAMN05660350_05017</name>
</gene>
<reference evidence="2 3" key="1">
    <citation type="submission" date="2016-12" db="EMBL/GenBank/DDBJ databases">
        <authorList>
            <person name="Song W.-J."/>
            <person name="Kurnit D.M."/>
        </authorList>
    </citation>
    <scope>NUCLEOTIDE SEQUENCE [LARGE SCALE GENOMIC DNA]</scope>
    <source>
        <strain evidence="2 3">DSM 43162</strain>
    </source>
</reference>
<evidence type="ECO:0000313" key="3">
    <source>
        <dbReference type="Proteomes" id="UP000184428"/>
    </source>
</evidence>
<dbReference type="Pfam" id="PF08808">
    <property type="entry name" value="RES"/>
    <property type="match status" value="1"/>
</dbReference>
<feature type="domain" description="RES" evidence="1">
    <location>
        <begin position="20"/>
        <end position="212"/>
    </location>
</feature>
<dbReference type="AlphaFoldDB" id="A0A1M7V1F1"/>
<proteinExistence type="predicted"/>
<protein>
    <submittedName>
        <fullName evidence="2">RES domain-containing protein</fullName>
    </submittedName>
</protein>
<organism evidence="2 3">
    <name type="scientific">Geodermatophilus obscurus</name>
    <dbReference type="NCBI Taxonomy" id="1861"/>
    <lineage>
        <taxon>Bacteria</taxon>
        <taxon>Bacillati</taxon>
        <taxon>Actinomycetota</taxon>
        <taxon>Actinomycetes</taxon>
        <taxon>Geodermatophilales</taxon>
        <taxon>Geodermatophilaceae</taxon>
        <taxon>Geodermatophilus</taxon>
    </lineage>
</organism>
<dbReference type="Proteomes" id="UP000184428">
    <property type="component" value="Unassembled WGS sequence"/>
</dbReference>
<evidence type="ECO:0000259" key="1">
    <source>
        <dbReference type="Pfam" id="PF08808"/>
    </source>
</evidence>
<accession>A0A1M7V1F1</accession>
<evidence type="ECO:0000313" key="2">
    <source>
        <dbReference type="EMBL" id="SHN89022.1"/>
    </source>
</evidence>
<dbReference type="OrthoDB" id="4722229at2"/>
<sequence length="246" mass="26212">MVGPLNPASYRQIPPPAEGVWRVGRDPLEPPRVWPGPGRYRFDDPQRSYAVRYVAARLRGALLETMEYLRPAPGALARLAAVVDGEPRLGEADTDHAGGVVAWLAAQQVARLVVYPAGPVLSVNDPALLTALDDDPGVIAAIAEAGPGEPGARAPRLDQGLVRASGPAGRRITQALGRAVFTVLPTVAGLAYRSRLDDDELCWALRAEVPVIPLEVRPLSPTDPDHRSAVQAAAVTLGIDLTTDWR</sequence>
<name>A0A1M7V1F1_9ACTN</name>